<dbReference type="GO" id="GO:0005524">
    <property type="term" value="F:ATP binding"/>
    <property type="evidence" value="ECO:0007669"/>
    <property type="project" value="UniProtKB-UniRule"/>
</dbReference>
<feature type="domain" description="LysM" evidence="17">
    <location>
        <begin position="343"/>
        <end position="388"/>
    </location>
</feature>
<dbReference type="GO" id="GO:0019199">
    <property type="term" value="F:transmembrane receptor protein kinase activity"/>
    <property type="evidence" value="ECO:0007669"/>
    <property type="project" value="InterPro"/>
</dbReference>
<dbReference type="InterPro" id="IPR000719">
    <property type="entry name" value="Prot_kinase_dom"/>
</dbReference>
<evidence type="ECO:0000313" key="18">
    <source>
        <dbReference type="EMBL" id="GBG71568.1"/>
    </source>
</evidence>
<feature type="region of interest" description="Disordered" evidence="14">
    <location>
        <begin position="71"/>
        <end position="90"/>
    </location>
</feature>
<proteinExistence type="predicted"/>
<dbReference type="InterPro" id="IPR008271">
    <property type="entry name" value="Ser/Thr_kinase_AS"/>
</dbReference>
<keyword evidence="10 15" id="KW-1133">Transmembrane helix</keyword>
<dbReference type="PROSITE" id="PS00108">
    <property type="entry name" value="PROTEIN_KINASE_ST"/>
    <property type="match status" value="1"/>
</dbReference>
<evidence type="ECO:0000256" key="15">
    <source>
        <dbReference type="SAM" id="Phobius"/>
    </source>
</evidence>
<dbReference type="SMART" id="SM00257">
    <property type="entry name" value="LysM"/>
    <property type="match status" value="3"/>
</dbReference>
<dbReference type="InterPro" id="IPR036779">
    <property type="entry name" value="LysM_dom_sf"/>
</dbReference>
<evidence type="ECO:0000256" key="1">
    <source>
        <dbReference type="ARBA" id="ARBA00004162"/>
    </source>
</evidence>
<keyword evidence="2" id="KW-1003">Cell membrane</keyword>
<dbReference type="PROSITE" id="PS00107">
    <property type="entry name" value="PROTEIN_KINASE_ATP"/>
    <property type="match status" value="1"/>
</dbReference>
<dbReference type="Proteomes" id="UP000265515">
    <property type="component" value="Unassembled WGS sequence"/>
</dbReference>
<dbReference type="PROSITE" id="PS51782">
    <property type="entry name" value="LYSM"/>
    <property type="match status" value="3"/>
</dbReference>
<evidence type="ECO:0000256" key="3">
    <source>
        <dbReference type="ARBA" id="ARBA00022527"/>
    </source>
</evidence>
<keyword evidence="18" id="KW-0675">Receptor</keyword>
<accession>A0A388KNI4</accession>
<evidence type="ECO:0000256" key="9">
    <source>
        <dbReference type="ARBA" id="ARBA00022840"/>
    </source>
</evidence>
<dbReference type="InterPro" id="IPR018392">
    <property type="entry name" value="LysM"/>
</dbReference>
<dbReference type="PANTHER" id="PTHR46204">
    <property type="entry name" value="CHITIN ELICITOR RECEPTOR KINASE 1-RELATED"/>
    <property type="match status" value="1"/>
</dbReference>
<dbReference type="InterPro" id="IPR011009">
    <property type="entry name" value="Kinase-like_dom_sf"/>
</dbReference>
<feature type="region of interest" description="Disordered" evidence="14">
    <location>
        <begin position="395"/>
        <end position="457"/>
    </location>
</feature>
<keyword evidence="19" id="KW-1185">Reference proteome</keyword>
<evidence type="ECO:0000256" key="5">
    <source>
        <dbReference type="ARBA" id="ARBA00022692"/>
    </source>
</evidence>
<feature type="compositionally biased region" description="Basic and acidic residues" evidence="14">
    <location>
        <begin position="907"/>
        <end position="916"/>
    </location>
</feature>
<keyword evidence="12" id="KW-1015">Disulfide bond</keyword>
<gene>
    <name evidence="18" type="primary">LYK1</name>
    <name evidence="18" type="ORF">CBR_g8984</name>
</gene>
<keyword evidence="7 13" id="KW-0547">Nucleotide-binding</keyword>
<evidence type="ECO:0000256" key="8">
    <source>
        <dbReference type="ARBA" id="ARBA00022777"/>
    </source>
</evidence>
<feature type="compositionally biased region" description="Low complexity" evidence="14">
    <location>
        <begin position="1042"/>
        <end position="1063"/>
    </location>
</feature>
<dbReference type="OrthoDB" id="6718656at2759"/>
<dbReference type="Pfam" id="PF01476">
    <property type="entry name" value="LysM"/>
    <property type="match status" value="2"/>
</dbReference>
<feature type="compositionally biased region" description="Low complexity" evidence="14">
    <location>
        <begin position="873"/>
        <end position="892"/>
    </location>
</feature>
<dbReference type="GO" id="GO:0005886">
    <property type="term" value="C:plasma membrane"/>
    <property type="evidence" value="ECO:0007669"/>
    <property type="project" value="UniProtKB-SubCell"/>
</dbReference>
<comment type="caution">
    <text evidence="18">The sequence shown here is derived from an EMBL/GenBank/DDBJ whole genome shotgun (WGS) entry which is preliminary data.</text>
</comment>
<dbReference type="PANTHER" id="PTHR46204:SF8">
    <property type="entry name" value="PROTEIN KINASE DOMAIN-CONTAINING PROTEIN"/>
    <property type="match status" value="1"/>
</dbReference>
<dbReference type="InterPro" id="IPR001245">
    <property type="entry name" value="Ser-Thr/Tyr_kinase_cat_dom"/>
</dbReference>
<feature type="region of interest" description="Disordered" evidence="14">
    <location>
        <begin position="1024"/>
        <end position="1168"/>
    </location>
</feature>
<dbReference type="SMART" id="SM00220">
    <property type="entry name" value="S_TKc"/>
    <property type="match status" value="1"/>
</dbReference>
<dbReference type="FunFam" id="1.10.510.10:FF:000468">
    <property type="entry name" value="PTI1-like tyrosine-protein kinase 3"/>
    <property type="match status" value="1"/>
</dbReference>
<evidence type="ECO:0000259" key="16">
    <source>
        <dbReference type="PROSITE" id="PS50011"/>
    </source>
</evidence>
<evidence type="ECO:0000256" key="11">
    <source>
        <dbReference type="ARBA" id="ARBA00023136"/>
    </source>
</evidence>
<feature type="compositionally biased region" description="Basic residues" evidence="14">
    <location>
        <begin position="1146"/>
        <end position="1159"/>
    </location>
</feature>
<keyword evidence="6" id="KW-0732">Signal</keyword>
<evidence type="ECO:0000256" key="10">
    <source>
        <dbReference type="ARBA" id="ARBA00022989"/>
    </source>
</evidence>
<evidence type="ECO:0000256" key="7">
    <source>
        <dbReference type="ARBA" id="ARBA00022741"/>
    </source>
</evidence>
<dbReference type="Gene3D" id="3.10.350.10">
    <property type="entry name" value="LysM domain"/>
    <property type="match status" value="3"/>
</dbReference>
<feature type="region of interest" description="Disordered" evidence="14">
    <location>
        <begin position="857"/>
        <end position="892"/>
    </location>
</feature>
<evidence type="ECO:0000256" key="6">
    <source>
        <dbReference type="ARBA" id="ARBA00022729"/>
    </source>
</evidence>
<evidence type="ECO:0000259" key="17">
    <source>
        <dbReference type="PROSITE" id="PS51782"/>
    </source>
</evidence>
<dbReference type="InterPro" id="IPR044812">
    <property type="entry name" value="CERK1/LYK3-like"/>
</dbReference>
<feature type="region of interest" description="Disordered" evidence="14">
    <location>
        <begin position="904"/>
        <end position="988"/>
    </location>
</feature>
<dbReference type="EMBL" id="BFEA01000149">
    <property type="protein sequence ID" value="GBG71568.1"/>
    <property type="molecule type" value="Genomic_DNA"/>
</dbReference>
<evidence type="ECO:0000256" key="12">
    <source>
        <dbReference type="ARBA" id="ARBA00023157"/>
    </source>
</evidence>
<feature type="transmembrane region" description="Helical" evidence="15">
    <location>
        <begin position="462"/>
        <end position="490"/>
    </location>
</feature>
<dbReference type="Pfam" id="PF07714">
    <property type="entry name" value="PK_Tyr_Ser-Thr"/>
    <property type="match status" value="1"/>
</dbReference>
<name>A0A388KNI4_CHABU</name>
<feature type="compositionally biased region" description="Polar residues" evidence="14">
    <location>
        <begin position="426"/>
        <end position="436"/>
    </location>
</feature>
<feature type="compositionally biased region" description="Basic and acidic residues" evidence="14">
    <location>
        <begin position="71"/>
        <end position="85"/>
    </location>
</feature>
<feature type="region of interest" description="Disordered" evidence="14">
    <location>
        <begin position="526"/>
        <end position="572"/>
    </location>
</feature>
<evidence type="ECO:0000256" key="14">
    <source>
        <dbReference type="SAM" id="MobiDB-lite"/>
    </source>
</evidence>
<dbReference type="Gramene" id="GBG71568">
    <property type="protein sequence ID" value="GBG71568"/>
    <property type="gene ID" value="CBR_g8984"/>
</dbReference>
<dbReference type="Gene3D" id="3.30.200.20">
    <property type="entry name" value="Phosphorylase Kinase, domain 1"/>
    <property type="match status" value="1"/>
</dbReference>
<keyword evidence="11 15" id="KW-0472">Membrane</keyword>
<evidence type="ECO:0000256" key="2">
    <source>
        <dbReference type="ARBA" id="ARBA00022475"/>
    </source>
</evidence>
<keyword evidence="9 13" id="KW-0067">ATP-binding</keyword>
<protein>
    <submittedName>
        <fullName evidence="18">Lysin motif receptor-like kinase (LysM-RLK)</fullName>
    </submittedName>
</protein>
<feature type="binding site" evidence="13">
    <location>
        <position position="662"/>
    </location>
    <ligand>
        <name>ATP</name>
        <dbReference type="ChEBI" id="CHEBI:30616"/>
    </ligand>
</feature>
<dbReference type="Gene3D" id="1.10.510.10">
    <property type="entry name" value="Transferase(Phosphotransferase) domain 1"/>
    <property type="match status" value="2"/>
</dbReference>
<evidence type="ECO:0000256" key="4">
    <source>
        <dbReference type="ARBA" id="ARBA00022679"/>
    </source>
</evidence>
<dbReference type="SUPFAM" id="SSF54106">
    <property type="entry name" value="LysM domain"/>
    <property type="match status" value="2"/>
</dbReference>
<evidence type="ECO:0000313" key="19">
    <source>
        <dbReference type="Proteomes" id="UP000265515"/>
    </source>
</evidence>
<feature type="compositionally biased region" description="Polar residues" evidence="14">
    <location>
        <begin position="551"/>
        <end position="565"/>
    </location>
</feature>
<dbReference type="STRING" id="69332.A0A388KNI4"/>
<dbReference type="GO" id="GO:0045087">
    <property type="term" value="P:innate immune response"/>
    <property type="evidence" value="ECO:0007669"/>
    <property type="project" value="InterPro"/>
</dbReference>
<feature type="compositionally biased region" description="Basic and acidic residues" evidence="14">
    <location>
        <begin position="1112"/>
        <end position="1122"/>
    </location>
</feature>
<dbReference type="SUPFAM" id="SSF56112">
    <property type="entry name" value="Protein kinase-like (PK-like)"/>
    <property type="match status" value="1"/>
</dbReference>
<keyword evidence="8 18" id="KW-0418">Kinase</keyword>
<reference evidence="18 19" key="1">
    <citation type="journal article" date="2018" name="Cell">
        <title>The Chara Genome: Secondary Complexity and Implications for Plant Terrestrialization.</title>
        <authorList>
            <person name="Nishiyama T."/>
            <person name="Sakayama H."/>
            <person name="Vries J.D."/>
            <person name="Buschmann H."/>
            <person name="Saint-Marcoux D."/>
            <person name="Ullrich K.K."/>
            <person name="Haas F.B."/>
            <person name="Vanderstraeten L."/>
            <person name="Becker D."/>
            <person name="Lang D."/>
            <person name="Vosolsobe S."/>
            <person name="Rombauts S."/>
            <person name="Wilhelmsson P.K.I."/>
            <person name="Janitza P."/>
            <person name="Kern R."/>
            <person name="Heyl A."/>
            <person name="Rumpler F."/>
            <person name="Villalobos L.I.A.C."/>
            <person name="Clay J.M."/>
            <person name="Skokan R."/>
            <person name="Toyoda A."/>
            <person name="Suzuki Y."/>
            <person name="Kagoshima H."/>
            <person name="Schijlen E."/>
            <person name="Tajeshwar N."/>
            <person name="Catarino B."/>
            <person name="Hetherington A.J."/>
            <person name="Saltykova A."/>
            <person name="Bonnot C."/>
            <person name="Breuninger H."/>
            <person name="Symeonidi A."/>
            <person name="Radhakrishnan G.V."/>
            <person name="Van Nieuwerburgh F."/>
            <person name="Deforce D."/>
            <person name="Chang C."/>
            <person name="Karol K.G."/>
            <person name="Hedrich R."/>
            <person name="Ulvskov P."/>
            <person name="Glockner G."/>
            <person name="Delwiche C.F."/>
            <person name="Petrasek J."/>
            <person name="Van de Peer Y."/>
            <person name="Friml J."/>
            <person name="Beilby M."/>
            <person name="Dolan L."/>
            <person name="Kohara Y."/>
            <person name="Sugano S."/>
            <person name="Fujiyama A."/>
            <person name="Delaux P.-M."/>
            <person name="Quint M."/>
            <person name="TheiBen G."/>
            <person name="Hagemann M."/>
            <person name="Harholt J."/>
            <person name="Dunand C."/>
            <person name="Zachgo S."/>
            <person name="Langdale J."/>
            <person name="Maumus F."/>
            <person name="Straeten D.V.D."/>
            <person name="Gould S.B."/>
            <person name="Rensing S.A."/>
        </authorList>
    </citation>
    <scope>NUCLEOTIDE SEQUENCE [LARGE SCALE GENOMIC DNA]</scope>
    <source>
        <strain evidence="18 19">S276</strain>
    </source>
</reference>
<comment type="subcellular location">
    <subcellularLocation>
        <location evidence="1">Cell membrane</location>
        <topology evidence="1">Single-pass membrane protein</topology>
    </subcellularLocation>
</comment>
<evidence type="ECO:0000256" key="13">
    <source>
        <dbReference type="PROSITE-ProRule" id="PRU10141"/>
    </source>
</evidence>
<organism evidence="18 19">
    <name type="scientific">Chara braunii</name>
    <name type="common">Braun's stonewort</name>
    <dbReference type="NCBI Taxonomy" id="69332"/>
    <lineage>
        <taxon>Eukaryota</taxon>
        <taxon>Viridiplantae</taxon>
        <taxon>Streptophyta</taxon>
        <taxon>Charophyceae</taxon>
        <taxon>Charales</taxon>
        <taxon>Characeae</taxon>
        <taxon>Chara</taxon>
    </lineage>
</organism>
<dbReference type="InterPro" id="IPR017441">
    <property type="entry name" value="Protein_kinase_ATP_BS"/>
</dbReference>
<keyword evidence="3" id="KW-0723">Serine/threonine-protein kinase</keyword>
<feature type="domain" description="LysM" evidence="17">
    <location>
        <begin position="276"/>
        <end position="323"/>
    </location>
</feature>
<feature type="domain" description="LysM" evidence="17">
    <location>
        <begin position="217"/>
        <end position="260"/>
    </location>
</feature>
<keyword evidence="5 15" id="KW-0812">Transmembrane</keyword>
<dbReference type="GO" id="GO:0004674">
    <property type="term" value="F:protein serine/threonine kinase activity"/>
    <property type="evidence" value="ECO:0007669"/>
    <property type="project" value="UniProtKB-KW"/>
</dbReference>
<feature type="compositionally biased region" description="Polar residues" evidence="14">
    <location>
        <begin position="952"/>
        <end position="964"/>
    </location>
</feature>
<sequence>MSQRHHDTVLWSAVRRNASLPAPVFAADFVHLLWAEGWIAVHLRDGLWFGVVVAFKTTKLTCEQVCQQHRAEQSRAEQNRADPDRSSSMMESDVRRAATAVECVDCHHRNNGVAAKPSLSQASGTSTSSSACVPPAYWGLFLAFVQALLAGRTGKIGGGVAGSRGPTTPVLMMRCRPTAALGWLVLLWLCSGHQSLCIPAACAFACSTEDSSCQAYAVYVVSVGDRLEDICSRFQVTFADISAVNPVCNFTLHPGQNLLIPLSCLCNDEGFFQASIQHVVRDDQTLHEVASTSFHNLTTAEDIADASRINTLQSVHAGQSLRIPISCGCNASSLSWLRAPSYLTYVLQQGDTIDSVANTFGSDNQTIQKSNGGAGGVLQLRPGIKLIIPSNWTLPNVRSQDRPPMVPRNKAEGSESPPLEPASKPGSGNPSETAHTSLMGGSGVNAGSDPNPKSSHSDGNQFPIAMVVGVLAGAAVVFLIAAVAAVICLAQRAGKPGGDNWTDVDKWGWADWREWSRGSGRWGRFSRGSGNSRGSFGGRGWRGTSIPGTAVRQQASSGVMRSSGSTLGGVPASLRTSGTAPDLLGLRGMDDVNRLGGSQLDRQPGRGSLSAFGVEDPARLIVFPYKELLKATGRFNEVNKIGEGAYGSVYYARVRGRDAAVKRLKSVKEKEFQSELEMMCRVHHRHLLELLGYCTEHCLILVHEYAEGGALKKHLHSPTTNGFSPLPWRSRVQIAVDVASALEYLHEHTRPSYVHRDIKSSNILLDKDMRAKVADFGLIRLMGCEEGKGSMVSTGLVGTVGYMAPEYLKWGHVSTKADVYSFGVVLLELISGQEALSSTIDSHSSTVQIIGGGGWRHHRQSDHIGGSGSMVVSETSGSFLESSGGGSESQSVSESFANVLVKRKLEKGKPEREREPPSASGAVVAAQPTTPFENDPRNVAQHESPSGAASRWGNSDGSLGSPSDGTGAVANAVPSCRSDSSPNPTGKILSVNGKMLRLHGLMVEIVPEGDTFACKPVRVQQQQPVTSVTGCGEPDPVDDDPSTTTPLMPEGSPSSDSKSGSTSRRTRKGGFLMGDKGVGKGSSSQGSGKGREKAGNVEVQGENSDAAAGGEARGEIQEEKSSKLSKSNSSRSKRTARGSTSQSAHSKSKGGLRKTRGRHGKQEKAVDFSSSLDVGASVGRSWPRGVVQRKSLAEWIVPAFKCLGSPIDIVNLVDPDLRDQYPIEGVIKMAEVAVRCVQENPEARPDMKRVAYELDELMLLTQRWESAGRTTPGGADEEVLGAQLLR</sequence>
<dbReference type="PROSITE" id="PS50011">
    <property type="entry name" value="PROTEIN_KINASE_DOM"/>
    <property type="match status" value="1"/>
</dbReference>
<keyword evidence="4" id="KW-0808">Transferase</keyword>
<feature type="domain" description="Protein kinase" evidence="16">
    <location>
        <begin position="635"/>
        <end position="930"/>
    </location>
</feature>